<evidence type="ECO:0000256" key="4">
    <source>
        <dbReference type="ARBA" id="ARBA00012895"/>
    </source>
</evidence>
<keyword evidence="9 10" id="KW-0413">Isomerase</keyword>
<evidence type="ECO:0000256" key="3">
    <source>
        <dbReference type="ARBA" id="ARBA00006559"/>
    </source>
</evidence>
<feature type="active site" description="O-(5'-phospho-DNA)-tyrosine intermediate" evidence="10">
    <location>
        <position position="115"/>
    </location>
</feature>
<evidence type="ECO:0000256" key="10">
    <source>
        <dbReference type="PROSITE-ProRule" id="PRU01385"/>
    </source>
</evidence>
<dbReference type="PRINTS" id="PR01550">
    <property type="entry name" value="TOP6AFAMILY"/>
</dbReference>
<dbReference type="Proteomes" id="UP000095282">
    <property type="component" value="Unplaced"/>
</dbReference>
<accession>A0A1I7UCT1</accession>
<feature type="compositionally biased region" description="Acidic residues" evidence="11">
    <location>
        <begin position="383"/>
        <end position="401"/>
    </location>
</feature>
<dbReference type="GO" id="GO:0003918">
    <property type="term" value="F:DNA topoisomerase type II (double strand cut, ATP-hydrolyzing) activity"/>
    <property type="evidence" value="ECO:0007669"/>
    <property type="project" value="UniProtKB-UniRule"/>
</dbReference>
<dbReference type="GO" id="GO:0000706">
    <property type="term" value="P:meiotic DNA double-strand break processing"/>
    <property type="evidence" value="ECO:0007669"/>
    <property type="project" value="TreeGrafter"/>
</dbReference>
<name>A0A1I7UCT1_9PELO</name>
<evidence type="ECO:0000256" key="7">
    <source>
        <dbReference type="ARBA" id="ARBA00023029"/>
    </source>
</evidence>
<evidence type="ECO:0000256" key="8">
    <source>
        <dbReference type="ARBA" id="ARBA00023125"/>
    </source>
</evidence>
<evidence type="ECO:0000256" key="11">
    <source>
        <dbReference type="SAM" id="MobiDB-lite"/>
    </source>
</evidence>
<comment type="catalytic activity">
    <reaction evidence="1 10">
        <text>ATP-dependent breakage, passage and rejoining of double-stranded DNA.</text>
        <dbReference type="EC" id="5.6.2.2"/>
    </reaction>
</comment>
<dbReference type="GO" id="GO:0003677">
    <property type="term" value="F:DNA binding"/>
    <property type="evidence" value="ECO:0007669"/>
    <property type="project" value="UniProtKB-UniRule"/>
</dbReference>
<evidence type="ECO:0000256" key="2">
    <source>
        <dbReference type="ARBA" id="ARBA00001946"/>
    </source>
</evidence>
<evidence type="ECO:0000313" key="14">
    <source>
        <dbReference type="Proteomes" id="UP000095282"/>
    </source>
</evidence>
<dbReference type="PANTHER" id="PTHR10848">
    <property type="entry name" value="MEIOTIC RECOMBINATION PROTEIN SPO11"/>
    <property type="match status" value="1"/>
</dbReference>
<dbReference type="InterPro" id="IPR036388">
    <property type="entry name" value="WH-like_DNA-bd_sf"/>
</dbReference>
<proteinExistence type="inferred from homology"/>
<keyword evidence="5" id="KW-0479">Metal-binding</keyword>
<evidence type="ECO:0000256" key="5">
    <source>
        <dbReference type="ARBA" id="ARBA00022723"/>
    </source>
</evidence>
<dbReference type="Pfam" id="PF04406">
    <property type="entry name" value="TP6A_N"/>
    <property type="match status" value="1"/>
</dbReference>
<dbReference type="InterPro" id="IPR013049">
    <property type="entry name" value="Spo11/TopoVI_A_N"/>
</dbReference>
<feature type="domain" description="Spo11/DNA topoisomerase VI subunit A N-terminal" evidence="12">
    <location>
        <begin position="86"/>
        <end position="147"/>
    </location>
</feature>
<evidence type="ECO:0000256" key="9">
    <source>
        <dbReference type="ARBA" id="ARBA00023235"/>
    </source>
</evidence>
<keyword evidence="6" id="KW-0460">Magnesium</keyword>
<dbReference type="SUPFAM" id="SSF56726">
    <property type="entry name" value="DNA topoisomerase IV, alpha subunit"/>
    <property type="match status" value="1"/>
</dbReference>
<dbReference type="PANTHER" id="PTHR10848:SF0">
    <property type="entry name" value="MEIOTIC RECOMBINATION PROTEIN SPO11"/>
    <property type="match status" value="1"/>
</dbReference>
<feature type="domain" description="Topoisomerase 6 subunit A/Spo11 TOPRIM" evidence="13">
    <location>
        <begin position="193"/>
        <end position="353"/>
    </location>
</feature>
<dbReference type="STRING" id="1561998.A0A1I7UCT1"/>
<dbReference type="InterPro" id="IPR002815">
    <property type="entry name" value="Spo11/TopoVI_A"/>
</dbReference>
<dbReference type="Pfam" id="PF21180">
    <property type="entry name" value="TOP6A-Spo11_Toprim"/>
    <property type="match status" value="1"/>
</dbReference>
<keyword evidence="14" id="KW-1185">Reference proteome</keyword>
<dbReference type="EC" id="5.6.2.2" evidence="4"/>
<dbReference type="InterPro" id="IPR036078">
    <property type="entry name" value="Spo11/TopoVI_A_sf"/>
</dbReference>
<organism evidence="14 15">
    <name type="scientific">Caenorhabditis tropicalis</name>
    <dbReference type="NCBI Taxonomy" id="1561998"/>
    <lineage>
        <taxon>Eukaryota</taxon>
        <taxon>Metazoa</taxon>
        <taxon>Ecdysozoa</taxon>
        <taxon>Nematoda</taxon>
        <taxon>Chromadorea</taxon>
        <taxon>Rhabditida</taxon>
        <taxon>Rhabditina</taxon>
        <taxon>Rhabditomorpha</taxon>
        <taxon>Rhabditoidea</taxon>
        <taxon>Rhabditidae</taxon>
        <taxon>Peloderinae</taxon>
        <taxon>Caenorhabditis</taxon>
    </lineage>
</organism>
<dbReference type="InterPro" id="IPR034136">
    <property type="entry name" value="TOPRIM_Topo6A/Spo11"/>
</dbReference>
<dbReference type="GO" id="GO:0000228">
    <property type="term" value="C:nuclear chromosome"/>
    <property type="evidence" value="ECO:0007669"/>
    <property type="project" value="TreeGrafter"/>
</dbReference>
<evidence type="ECO:0000259" key="13">
    <source>
        <dbReference type="Pfam" id="PF21180"/>
    </source>
</evidence>
<dbReference type="GO" id="GO:0042138">
    <property type="term" value="P:meiotic DNA double-strand break formation"/>
    <property type="evidence" value="ECO:0007669"/>
    <property type="project" value="TreeGrafter"/>
</dbReference>
<keyword evidence="8 10" id="KW-0238">DNA-binding</keyword>
<sequence length="493" mass="56829">MDQTIDDYTIIHESHESQTSYSDSDGSEDSFVEEDTVPVKDQAMKKIEFALADIKEQLEKNAKQLILRTSHDKSKFSLRYSARMKKKLDRDLYCLHQIYDLLENDKKSTKRELFYEHKLVYEVQRNLDSSIKSICELLDESRSNLNVLSCGRGCIRGAITFLVRDVGVIDARVQDVLITDELLFSDLVTEADFILVVEKDTVFQKLIDENFQQTFPRGILVTSKGYPDISTRNVLKMLCEKKKFPTYGLFDADPHGIEIYLTYKYGAAKETAEGRGAFVPSIQWIGLFPTDFNRFIIDPTQCLPLERTDLVKIENLIPRSILLGESRVTVELDWMMQNSFKMELEAINMCGPYHMGRYLIAPRILSCNPKSFDANKKDYIEDVDESSEDHDESSEESDETQDSQYIEDSQSSKSSCDSQGSRSSQKVQFFQKSGYEELQETMFFRDSQSSQEFENSFFENDQDCFDYQNSSQDSDIDSDAERMINDVIDNDSD</sequence>
<dbReference type="CDD" id="cd00223">
    <property type="entry name" value="TOPRIM_TopoIIB_SPO"/>
    <property type="match status" value="1"/>
</dbReference>
<dbReference type="AlphaFoldDB" id="A0A1I7UCT1"/>
<feature type="compositionally biased region" description="Low complexity" evidence="11">
    <location>
        <begin position="409"/>
        <end position="424"/>
    </location>
</feature>
<protein>
    <recommendedName>
        <fullName evidence="4">DNA topoisomerase (ATP-hydrolyzing)</fullName>
        <ecNumber evidence="4">5.6.2.2</ecNumber>
    </recommendedName>
</protein>
<evidence type="ECO:0000313" key="15">
    <source>
        <dbReference type="WBParaSite" id="Csp11.Scaffold629.g8036.t1"/>
    </source>
</evidence>
<dbReference type="Gene3D" id="1.10.10.10">
    <property type="entry name" value="Winged helix-like DNA-binding domain superfamily/Winged helix DNA-binding domain"/>
    <property type="match status" value="1"/>
</dbReference>
<feature type="region of interest" description="Disordered" evidence="11">
    <location>
        <begin position="463"/>
        <end position="493"/>
    </location>
</feature>
<dbReference type="GO" id="GO:0046872">
    <property type="term" value="F:metal ion binding"/>
    <property type="evidence" value="ECO:0007669"/>
    <property type="project" value="UniProtKB-KW"/>
</dbReference>
<comment type="cofactor">
    <cofactor evidence="2">
        <name>Mg(2+)</name>
        <dbReference type="ChEBI" id="CHEBI:18420"/>
    </cofactor>
</comment>
<dbReference type="eggNOG" id="KOG2795">
    <property type="taxonomic scope" value="Eukaryota"/>
</dbReference>
<evidence type="ECO:0000256" key="1">
    <source>
        <dbReference type="ARBA" id="ARBA00000185"/>
    </source>
</evidence>
<evidence type="ECO:0000259" key="12">
    <source>
        <dbReference type="Pfam" id="PF04406"/>
    </source>
</evidence>
<comment type="similarity">
    <text evidence="3 10">Belongs to the TOP6A family.</text>
</comment>
<reference evidence="15" key="1">
    <citation type="submission" date="2016-11" db="UniProtKB">
        <authorList>
            <consortium name="WormBaseParasite"/>
        </authorList>
    </citation>
    <scope>IDENTIFICATION</scope>
</reference>
<dbReference type="GO" id="GO:0005524">
    <property type="term" value="F:ATP binding"/>
    <property type="evidence" value="ECO:0007669"/>
    <property type="project" value="InterPro"/>
</dbReference>
<feature type="region of interest" description="Disordered" evidence="11">
    <location>
        <begin position="383"/>
        <end position="424"/>
    </location>
</feature>
<evidence type="ECO:0000256" key="6">
    <source>
        <dbReference type="ARBA" id="ARBA00022842"/>
    </source>
</evidence>
<dbReference type="PROSITE" id="PS52041">
    <property type="entry name" value="TOPO_IIB"/>
    <property type="match status" value="1"/>
</dbReference>
<dbReference type="WBParaSite" id="Csp11.Scaffold629.g8036.t1">
    <property type="protein sequence ID" value="Csp11.Scaffold629.g8036.t1"/>
    <property type="gene ID" value="Csp11.Scaffold629.g8036"/>
</dbReference>
<dbReference type="Gene3D" id="3.40.1360.10">
    <property type="match status" value="1"/>
</dbReference>
<keyword evidence="7 10" id="KW-0799">Topoisomerase</keyword>
<dbReference type="GO" id="GO:0007131">
    <property type="term" value="P:reciprocal meiotic recombination"/>
    <property type="evidence" value="ECO:0007669"/>
    <property type="project" value="TreeGrafter"/>
</dbReference>